<keyword evidence="1" id="KW-0812">Transmembrane</keyword>
<dbReference type="AlphaFoldDB" id="A0A656HCV1"/>
<gene>
    <name evidence="2" type="ORF">Thini_1399</name>
</gene>
<evidence type="ECO:0000313" key="2">
    <source>
        <dbReference type="EMBL" id="EIJ34002.1"/>
    </source>
</evidence>
<sequence length="221" mass="24925">MALENGQQNGTNYWKIGLRIIQTFVGVVVSFYASLLTIFFAFEKVNQVFDLPEKINKISNEIHEKSTTFENKVDATNKDIIQRLETVDKNIKAMDAEAQSSHTNSFLANGFKDIKIRKSDKRDKDQTTIYYDASSGNFSELIEDGAKHKYFIILKNENGDSQPYLLSKFRGISNKNKSINQSGTDITFEVSESIFNALGGTDGSIFLQVQAKTILREKISP</sequence>
<keyword evidence="3" id="KW-1185">Reference proteome</keyword>
<organism evidence="2 3">
    <name type="scientific">Thiothrix nivea (strain ATCC 35100 / DSM 5205 / JP2)</name>
    <dbReference type="NCBI Taxonomy" id="870187"/>
    <lineage>
        <taxon>Bacteria</taxon>
        <taxon>Pseudomonadati</taxon>
        <taxon>Pseudomonadota</taxon>
        <taxon>Gammaproteobacteria</taxon>
        <taxon>Thiotrichales</taxon>
        <taxon>Thiotrichaceae</taxon>
        <taxon>Thiothrix</taxon>
    </lineage>
</organism>
<protein>
    <submittedName>
        <fullName evidence="2">Uncharacterized protein</fullName>
    </submittedName>
</protein>
<keyword evidence="1" id="KW-1133">Transmembrane helix</keyword>
<feature type="transmembrane region" description="Helical" evidence="1">
    <location>
        <begin position="20"/>
        <end position="42"/>
    </location>
</feature>
<proteinExistence type="predicted"/>
<evidence type="ECO:0000313" key="3">
    <source>
        <dbReference type="Proteomes" id="UP000005317"/>
    </source>
</evidence>
<dbReference type="RefSeq" id="WP_002707945.1">
    <property type="nucleotide sequence ID" value="NZ_JH651384.1"/>
</dbReference>
<name>A0A656HCV1_THINJ</name>
<reference evidence="3" key="1">
    <citation type="journal article" date="2011" name="Stand. Genomic Sci.">
        <title>Genome sequence of the filamentous, gliding Thiothrix nivea neotype strain (JP2(T)).</title>
        <authorList>
            <person name="Lapidus A."/>
            <person name="Nolan M."/>
            <person name="Lucas S."/>
            <person name="Glavina Del Rio T."/>
            <person name="Tice H."/>
            <person name="Cheng J.F."/>
            <person name="Tapia R."/>
            <person name="Han C."/>
            <person name="Goodwin L."/>
            <person name="Pitluck S."/>
            <person name="Liolios K."/>
            <person name="Pagani I."/>
            <person name="Ivanova N."/>
            <person name="Huntemann M."/>
            <person name="Mavromatis K."/>
            <person name="Mikhailova N."/>
            <person name="Pati A."/>
            <person name="Chen A."/>
            <person name="Palaniappan K."/>
            <person name="Land M."/>
            <person name="Brambilla E.M."/>
            <person name="Rohde M."/>
            <person name="Abt B."/>
            <person name="Verbarg S."/>
            <person name="Goker M."/>
            <person name="Bristow J."/>
            <person name="Eisen J.A."/>
            <person name="Markowitz V."/>
            <person name="Hugenholtz P."/>
            <person name="Kyrpides N.C."/>
            <person name="Klenk H.P."/>
            <person name="Woyke T."/>
        </authorList>
    </citation>
    <scope>NUCLEOTIDE SEQUENCE [LARGE SCALE GENOMIC DNA]</scope>
    <source>
        <strain evidence="3">ATCC 35100 / DSM 5205 / JP2</strain>
    </source>
</reference>
<dbReference type="EMBL" id="JH651384">
    <property type="protein sequence ID" value="EIJ34002.1"/>
    <property type="molecule type" value="Genomic_DNA"/>
</dbReference>
<evidence type="ECO:0000256" key="1">
    <source>
        <dbReference type="SAM" id="Phobius"/>
    </source>
</evidence>
<dbReference type="Proteomes" id="UP000005317">
    <property type="component" value="Unassembled WGS sequence"/>
</dbReference>
<accession>A0A656HCV1</accession>
<keyword evidence="1" id="KW-0472">Membrane</keyword>